<gene>
    <name evidence="2" type="ORF">EK21DRAFT_86791</name>
</gene>
<evidence type="ECO:0000313" key="3">
    <source>
        <dbReference type="Proteomes" id="UP000799777"/>
    </source>
</evidence>
<feature type="region of interest" description="Disordered" evidence="1">
    <location>
        <begin position="165"/>
        <end position="210"/>
    </location>
</feature>
<dbReference type="EMBL" id="ML978170">
    <property type="protein sequence ID" value="KAF2032776.1"/>
    <property type="molecule type" value="Genomic_DNA"/>
</dbReference>
<feature type="compositionally biased region" description="Basic residues" evidence="1">
    <location>
        <begin position="173"/>
        <end position="188"/>
    </location>
</feature>
<evidence type="ECO:0000256" key="1">
    <source>
        <dbReference type="SAM" id="MobiDB-lite"/>
    </source>
</evidence>
<dbReference type="Proteomes" id="UP000799777">
    <property type="component" value="Unassembled WGS sequence"/>
</dbReference>
<keyword evidence="3" id="KW-1185">Reference proteome</keyword>
<dbReference type="AlphaFoldDB" id="A0A9P4LMK0"/>
<proteinExistence type="predicted"/>
<sequence length="332" mass="37845">MLAPTVMHWAREELIPLLRFVWVEPLRGTWEERVQQVYNTIHELEVFEDFDSTVERLRLLLVNPTIMSRAETKSFGWMRREIEMCIGTFVRHADVHGSYKLWSLGTEPDPDHPRQKVTEENQDTYLFGGKFAAKDPEIERKNQLRRQQQHKPMITMGAGPCMYDGNLAQGIHRGGHPKGRRSGKRGGRRGNNSGNHRGGHRRGHPKVQPVWPQYYDEDFGMGKLSVHDNAIPVGGSVQSPIPQPGGTHFGYDGVVDGDAHPIASQNLGYMVYPEDYIQYHNEPLWEAMPAESYGGVQSQYMEDMAPVVPSRMGTFYLRPEANEFVPGAWNFC</sequence>
<reference evidence="2" key="1">
    <citation type="journal article" date="2020" name="Stud. Mycol.">
        <title>101 Dothideomycetes genomes: a test case for predicting lifestyles and emergence of pathogens.</title>
        <authorList>
            <person name="Haridas S."/>
            <person name="Albert R."/>
            <person name="Binder M."/>
            <person name="Bloem J."/>
            <person name="Labutti K."/>
            <person name="Salamov A."/>
            <person name="Andreopoulos B."/>
            <person name="Baker S."/>
            <person name="Barry K."/>
            <person name="Bills G."/>
            <person name="Bluhm B."/>
            <person name="Cannon C."/>
            <person name="Castanera R."/>
            <person name="Culley D."/>
            <person name="Daum C."/>
            <person name="Ezra D."/>
            <person name="Gonzalez J."/>
            <person name="Henrissat B."/>
            <person name="Kuo A."/>
            <person name="Liang C."/>
            <person name="Lipzen A."/>
            <person name="Lutzoni F."/>
            <person name="Magnuson J."/>
            <person name="Mondo S."/>
            <person name="Nolan M."/>
            <person name="Ohm R."/>
            <person name="Pangilinan J."/>
            <person name="Park H.-J."/>
            <person name="Ramirez L."/>
            <person name="Alfaro M."/>
            <person name="Sun H."/>
            <person name="Tritt A."/>
            <person name="Yoshinaga Y."/>
            <person name="Zwiers L.-H."/>
            <person name="Turgeon B."/>
            <person name="Goodwin S."/>
            <person name="Spatafora J."/>
            <person name="Crous P."/>
            <person name="Grigoriev I."/>
        </authorList>
    </citation>
    <scope>NUCLEOTIDE SEQUENCE</scope>
    <source>
        <strain evidence="2">CBS 110217</strain>
    </source>
</reference>
<organism evidence="2 3">
    <name type="scientific">Setomelanomma holmii</name>
    <dbReference type="NCBI Taxonomy" id="210430"/>
    <lineage>
        <taxon>Eukaryota</taxon>
        <taxon>Fungi</taxon>
        <taxon>Dikarya</taxon>
        <taxon>Ascomycota</taxon>
        <taxon>Pezizomycotina</taxon>
        <taxon>Dothideomycetes</taxon>
        <taxon>Pleosporomycetidae</taxon>
        <taxon>Pleosporales</taxon>
        <taxon>Pleosporineae</taxon>
        <taxon>Phaeosphaeriaceae</taxon>
        <taxon>Setomelanomma</taxon>
    </lineage>
</organism>
<dbReference type="OrthoDB" id="3800314at2759"/>
<name>A0A9P4LMK0_9PLEO</name>
<evidence type="ECO:0000313" key="2">
    <source>
        <dbReference type="EMBL" id="KAF2032776.1"/>
    </source>
</evidence>
<comment type="caution">
    <text evidence="2">The sequence shown here is derived from an EMBL/GenBank/DDBJ whole genome shotgun (WGS) entry which is preliminary data.</text>
</comment>
<protein>
    <submittedName>
        <fullName evidence="2">Uncharacterized protein</fullName>
    </submittedName>
</protein>
<accession>A0A9P4LMK0</accession>